<reference evidence="1" key="1">
    <citation type="submission" date="2015-10" db="EMBL/GenBank/DDBJ databases">
        <title>Evolution marks in rhizobial microsymbionts genomes from the relict species Vavilovia formosa (Stev.) Fed.</title>
        <authorList>
            <person name="Kopat V."/>
        </authorList>
    </citation>
    <scope>NUCLEOTIDE SEQUENCE</scope>
    <source>
        <strain evidence="1">Vaf-07</strain>
    </source>
</reference>
<organism evidence="1">
    <name type="scientific">Tardiphaga robiniae</name>
    <dbReference type="NCBI Taxonomy" id="943830"/>
    <lineage>
        <taxon>Bacteria</taxon>
        <taxon>Pseudomonadati</taxon>
        <taxon>Pseudomonadota</taxon>
        <taxon>Alphaproteobacteria</taxon>
        <taxon>Hyphomicrobiales</taxon>
        <taxon>Nitrobacteraceae</taxon>
        <taxon>Tardiphaga</taxon>
    </lineage>
</organism>
<protein>
    <submittedName>
        <fullName evidence="1">Uncharacterized protein</fullName>
    </submittedName>
</protein>
<accession>A0A109ZY23</accession>
<gene>
    <name evidence="1" type="ORF">PROKKA_00593</name>
</gene>
<name>A0A109ZY23_9BRAD</name>
<sequence length="32" mass="3315">MTITVIRNADYIVAQADGNLAAVVPAGLTERA</sequence>
<proteinExistence type="predicted"/>
<dbReference type="AlphaFoldDB" id="A0A109ZY23"/>
<evidence type="ECO:0000313" key="1">
    <source>
        <dbReference type="EMBL" id="AMH39406.1"/>
    </source>
</evidence>
<dbReference type="EMBL" id="KT955714">
    <property type="protein sequence ID" value="AMH39406.1"/>
    <property type="molecule type" value="Genomic_DNA"/>
</dbReference>